<keyword evidence="2" id="KW-0489">Methyltransferase</keyword>
<dbReference type="SUPFAM" id="SSF53335">
    <property type="entry name" value="S-adenosyl-L-methionine-dependent methyltransferases"/>
    <property type="match status" value="1"/>
</dbReference>
<dbReference type="Proteomes" id="UP000253273">
    <property type="component" value="Chromosome"/>
</dbReference>
<accession>A0A345E1B7</accession>
<evidence type="ECO:0000313" key="3">
    <source>
        <dbReference type="Proteomes" id="UP000253273"/>
    </source>
</evidence>
<dbReference type="Gene3D" id="3.40.50.150">
    <property type="entry name" value="Vaccinia Virus protein VP39"/>
    <property type="match status" value="1"/>
</dbReference>
<dbReference type="AlphaFoldDB" id="A0A345E1B7"/>
<gene>
    <name evidence="2" type="ORF">DU500_05770</name>
</gene>
<keyword evidence="3" id="KW-1185">Reference proteome</keyword>
<evidence type="ECO:0000313" key="2">
    <source>
        <dbReference type="EMBL" id="AXG05989.1"/>
    </source>
</evidence>
<dbReference type="KEGG" id="haj:DU500_05770"/>
<keyword evidence="2" id="KW-0808">Transferase</keyword>
<dbReference type="PANTHER" id="PTHR42912:SF93">
    <property type="entry name" value="N6-ADENOSINE-METHYLTRANSFERASE TMT1A"/>
    <property type="match status" value="1"/>
</dbReference>
<dbReference type="GO" id="GO:0032259">
    <property type="term" value="P:methylation"/>
    <property type="evidence" value="ECO:0007669"/>
    <property type="project" value="UniProtKB-KW"/>
</dbReference>
<dbReference type="GO" id="GO:0008757">
    <property type="term" value="F:S-adenosylmethionine-dependent methyltransferase activity"/>
    <property type="evidence" value="ECO:0007669"/>
    <property type="project" value="InterPro"/>
</dbReference>
<protein>
    <submittedName>
        <fullName evidence="2">Methyltransferase domain-containing protein</fullName>
    </submittedName>
</protein>
<evidence type="ECO:0000259" key="1">
    <source>
        <dbReference type="Pfam" id="PF08241"/>
    </source>
</evidence>
<dbReference type="RefSeq" id="WP_114585135.1">
    <property type="nucleotide sequence ID" value="NZ_CP031150.1"/>
</dbReference>
<name>A0A345E1B7_9EURY</name>
<dbReference type="CDD" id="cd02440">
    <property type="entry name" value="AdoMet_MTases"/>
    <property type="match status" value="1"/>
</dbReference>
<sequence>MKGLLDAALADPWRTLDTLLDGPLHPGGRAATERLFDRADVGTDTRLLEVGCGAGDALSLARDRGADAVGLDPDPASDAAASRTIRGGATALPVRDDAVDVVLAECVLCLTDLPAALAECRRVLRPGGRLAVSDVVIEGDGPAIPDRVAAALCLTGARSRGDLTAALDEAGFAVRATHDHHDELVAMRDRVQERVDYDALLGLLGERGERIRTAVEDVEAAVDDGRIGYVSVVARAE</sequence>
<dbReference type="InterPro" id="IPR050508">
    <property type="entry name" value="Methyltransf_Superfamily"/>
</dbReference>
<feature type="domain" description="Methyltransferase type 11" evidence="1">
    <location>
        <begin position="48"/>
        <end position="131"/>
    </location>
</feature>
<dbReference type="PANTHER" id="PTHR42912">
    <property type="entry name" value="METHYLTRANSFERASE"/>
    <property type="match status" value="1"/>
</dbReference>
<dbReference type="OrthoDB" id="8915at2157"/>
<dbReference type="Pfam" id="PF08241">
    <property type="entry name" value="Methyltransf_11"/>
    <property type="match status" value="1"/>
</dbReference>
<reference evidence="2 3" key="1">
    <citation type="submission" date="2018-07" db="EMBL/GenBank/DDBJ databases">
        <title>Genome sequences of Haloplanus sp. CBA1113.</title>
        <authorList>
            <person name="Kim Y.B."/>
            <person name="Roh S.W."/>
        </authorList>
    </citation>
    <scope>NUCLEOTIDE SEQUENCE [LARGE SCALE GENOMIC DNA]</scope>
    <source>
        <strain evidence="2 3">CBA1113</strain>
    </source>
</reference>
<proteinExistence type="predicted"/>
<dbReference type="InterPro" id="IPR029063">
    <property type="entry name" value="SAM-dependent_MTases_sf"/>
</dbReference>
<dbReference type="GeneID" id="37282873"/>
<dbReference type="EMBL" id="CP031150">
    <property type="protein sequence ID" value="AXG05989.1"/>
    <property type="molecule type" value="Genomic_DNA"/>
</dbReference>
<organism evidence="2 3">
    <name type="scientific">Haloplanus rubicundus</name>
    <dbReference type="NCBI Taxonomy" id="1547898"/>
    <lineage>
        <taxon>Archaea</taxon>
        <taxon>Methanobacteriati</taxon>
        <taxon>Methanobacteriota</taxon>
        <taxon>Stenosarchaea group</taxon>
        <taxon>Halobacteria</taxon>
        <taxon>Halobacteriales</taxon>
        <taxon>Haloferacaceae</taxon>
        <taxon>Haloplanus</taxon>
    </lineage>
</organism>
<dbReference type="InterPro" id="IPR013216">
    <property type="entry name" value="Methyltransf_11"/>
</dbReference>